<dbReference type="GO" id="GO:0008168">
    <property type="term" value="F:methyltransferase activity"/>
    <property type="evidence" value="ECO:0007669"/>
    <property type="project" value="UniProtKB-KW"/>
</dbReference>
<dbReference type="Gene3D" id="1.25.40.10">
    <property type="entry name" value="Tetratricopeptide repeat domain"/>
    <property type="match status" value="1"/>
</dbReference>
<evidence type="ECO:0000256" key="1">
    <source>
        <dbReference type="ARBA" id="ARBA00022603"/>
    </source>
</evidence>
<proteinExistence type="predicted"/>
<dbReference type="OrthoDB" id="62495at2759"/>
<keyword evidence="3" id="KW-0949">S-adenosyl-L-methionine</keyword>
<evidence type="ECO:0000313" key="5">
    <source>
        <dbReference type="Proteomes" id="UP000324222"/>
    </source>
</evidence>
<dbReference type="GO" id="GO:0032259">
    <property type="term" value="P:methylation"/>
    <property type="evidence" value="ECO:0007669"/>
    <property type="project" value="UniProtKB-KW"/>
</dbReference>
<comment type="caution">
    <text evidence="4">The sequence shown here is derived from an EMBL/GenBank/DDBJ whole genome shotgun (WGS) entry which is preliminary data.</text>
</comment>
<dbReference type="GO" id="GO:0005634">
    <property type="term" value="C:nucleus"/>
    <property type="evidence" value="ECO:0007669"/>
    <property type="project" value="TreeGrafter"/>
</dbReference>
<organism evidence="4 5">
    <name type="scientific">Portunus trituberculatus</name>
    <name type="common">Swimming crab</name>
    <name type="synonym">Neptunus trituberculatus</name>
    <dbReference type="NCBI Taxonomy" id="210409"/>
    <lineage>
        <taxon>Eukaryota</taxon>
        <taxon>Metazoa</taxon>
        <taxon>Ecdysozoa</taxon>
        <taxon>Arthropoda</taxon>
        <taxon>Crustacea</taxon>
        <taxon>Multicrustacea</taxon>
        <taxon>Malacostraca</taxon>
        <taxon>Eumalacostraca</taxon>
        <taxon>Eucarida</taxon>
        <taxon>Decapoda</taxon>
        <taxon>Pleocyemata</taxon>
        <taxon>Brachyura</taxon>
        <taxon>Eubrachyura</taxon>
        <taxon>Portunoidea</taxon>
        <taxon>Portunidae</taxon>
        <taxon>Portuninae</taxon>
        <taxon>Portunus</taxon>
    </lineage>
</organism>
<name>A0A5B7CFY3_PORTR</name>
<gene>
    <name evidence="4" type="ORF">E2C01_000932</name>
</gene>
<dbReference type="InterPro" id="IPR011990">
    <property type="entry name" value="TPR-like_helical_dom_sf"/>
</dbReference>
<dbReference type="SUPFAM" id="SSF48452">
    <property type="entry name" value="TPR-like"/>
    <property type="match status" value="1"/>
</dbReference>
<dbReference type="EMBL" id="VSRR010000026">
    <property type="protein sequence ID" value="MPC08347.1"/>
    <property type="molecule type" value="Genomic_DNA"/>
</dbReference>
<dbReference type="InterPro" id="IPR052097">
    <property type="entry name" value="SET-MYND_domain_protein"/>
</dbReference>
<accession>A0A5B7CFY3</accession>
<dbReference type="Proteomes" id="UP000324222">
    <property type="component" value="Unassembled WGS sequence"/>
</dbReference>
<sequence>MKLPMSARLPLVTCENNQLEVMQEQELRQFIADEDYVVVLFMTMNGVSCQPLLDRLTFALVKTGVISDLSKKKTELEKIKFCLGVEVTYSDVKINVRGEIQSLLDVLYEKSEDHSKSEALALKAKNQGSKAYLKKKDREALNCFSESICLAPTESSVLPLALANRSAVLYQMRRYKESHLLMWLLV</sequence>
<protein>
    <submittedName>
        <fullName evidence="4">Uncharacterized protein</fullName>
    </submittedName>
</protein>
<keyword evidence="1" id="KW-0489">Methyltransferase</keyword>
<evidence type="ECO:0000256" key="2">
    <source>
        <dbReference type="ARBA" id="ARBA00022679"/>
    </source>
</evidence>
<dbReference type="PANTHER" id="PTHR46165">
    <property type="entry name" value="SET AND MYND DOMAIN-CONTAINING PROTEIN 4"/>
    <property type="match status" value="1"/>
</dbReference>
<evidence type="ECO:0000256" key="3">
    <source>
        <dbReference type="ARBA" id="ARBA00022691"/>
    </source>
</evidence>
<keyword evidence="2" id="KW-0808">Transferase</keyword>
<dbReference type="PANTHER" id="PTHR46165:SF2">
    <property type="entry name" value="SET AND MYND DOMAIN-CONTAINING PROTEIN 4"/>
    <property type="match status" value="1"/>
</dbReference>
<dbReference type="GO" id="GO:0042826">
    <property type="term" value="F:histone deacetylase binding"/>
    <property type="evidence" value="ECO:0007669"/>
    <property type="project" value="TreeGrafter"/>
</dbReference>
<dbReference type="AlphaFoldDB" id="A0A5B7CFY3"/>
<dbReference type="GO" id="GO:0005737">
    <property type="term" value="C:cytoplasm"/>
    <property type="evidence" value="ECO:0007669"/>
    <property type="project" value="TreeGrafter"/>
</dbReference>
<keyword evidence="5" id="KW-1185">Reference proteome</keyword>
<evidence type="ECO:0000313" key="4">
    <source>
        <dbReference type="EMBL" id="MPC08347.1"/>
    </source>
</evidence>
<reference evidence="4 5" key="1">
    <citation type="submission" date="2019-05" db="EMBL/GenBank/DDBJ databases">
        <title>Another draft genome of Portunus trituberculatus and its Hox gene families provides insights of decapod evolution.</title>
        <authorList>
            <person name="Jeong J.-H."/>
            <person name="Song I."/>
            <person name="Kim S."/>
            <person name="Choi T."/>
            <person name="Kim D."/>
            <person name="Ryu S."/>
            <person name="Kim W."/>
        </authorList>
    </citation>
    <scope>NUCLEOTIDE SEQUENCE [LARGE SCALE GENOMIC DNA]</scope>
    <source>
        <tissue evidence="4">Muscle</tissue>
    </source>
</reference>